<dbReference type="RefSeq" id="WP_066270054.1">
    <property type="nucleotide sequence ID" value="NZ_JARMAB010000011.1"/>
</dbReference>
<dbReference type="EMBL" id="JARMAB010000011">
    <property type="protein sequence ID" value="MED1203151.1"/>
    <property type="molecule type" value="Genomic_DNA"/>
</dbReference>
<gene>
    <name evidence="1" type="ORF">P4T90_08670</name>
</gene>
<comment type="caution">
    <text evidence="1">The sequence shown here is derived from an EMBL/GenBank/DDBJ whole genome shotgun (WGS) entry which is preliminary data.</text>
</comment>
<name>A0ABU6MGL0_9BACI</name>
<reference evidence="1 2" key="1">
    <citation type="submission" date="2023-03" db="EMBL/GenBank/DDBJ databases">
        <title>Bacillus Genome Sequencing.</title>
        <authorList>
            <person name="Dunlap C."/>
        </authorList>
    </citation>
    <scope>NUCLEOTIDE SEQUENCE [LARGE SCALE GENOMIC DNA]</scope>
    <source>
        <strain evidence="1 2">B-23453</strain>
    </source>
</reference>
<keyword evidence="2" id="KW-1185">Reference proteome</keyword>
<dbReference type="Proteomes" id="UP001341444">
    <property type="component" value="Unassembled WGS sequence"/>
</dbReference>
<dbReference type="PIRSF" id="PIRSF012560">
    <property type="entry name" value="Pullulanase"/>
    <property type="match status" value="1"/>
</dbReference>
<evidence type="ECO:0000313" key="1">
    <source>
        <dbReference type="EMBL" id="MED1203151.1"/>
    </source>
</evidence>
<evidence type="ECO:0000313" key="2">
    <source>
        <dbReference type="Proteomes" id="UP001341444"/>
    </source>
</evidence>
<proteinExistence type="predicted"/>
<accession>A0ABU6MGL0</accession>
<protein>
    <submittedName>
        <fullName evidence="1">NERD domain-containing protein</fullName>
    </submittedName>
</protein>
<organism evidence="1 2">
    <name type="scientific">Heyndrickxia acidicola</name>
    <dbReference type="NCBI Taxonomy" id="209389"/>
    <lineage>
        <taxon>Bacteria</taxon>
        <taxon>Bacillati</taxon>
        <taxon>Bacillota</taxon>
        <taxon>Bacilli</taxon>
        <taxon>Bacillales</taxon>
        <taxon>Bacillaceae</taxon>
        <taxon>Heyndrickxia</taxon>
    </lineage>
</organism>
<dbReference type="InterPro" id="IPR012397">
    <property type="entry name" value="Pullulanase"/>
</dbReference>
<sequence length="317" mass="37982">MGQLIKLQDYISRYEIDHLRYPAQFMRLKKQQWLLLKEAWKNGEHLHKEDPETAKEEQWGLIKKFKSILKKEKLESGLEDQSKDKAEEFNFTFSPLLHYLPETEEELKKIFLDQFFSFQIKWASSTIWDQSFVDSRYYRDDKLKYLLQRFPDTFLVFYQPVFMVKKAPVEMNVLLVTPTDIWCLVFIEEEKDEVYIGSTEHFWVKRSSRAERKILNPVIDLNRMAKIIKPILTENDVELPVRMGIICREGYIDFPDAPYDLALIDKRRYPDWFRQQRGLHSPIKHMQLKAVKALLDNCQTSYVPRSPVEQEIMDKSE</sequence>